<proteinExistence type="predicted"/>
<dbReference type="STRING" id="1221500.ABE65_021140"/>
<name>A0A160IRN3_9BACL</name>
<dbReference type="GO" id="GO:0016787">
    <property type="term" value="F:hydrolase activity"/>
    <property type="evidence" value="ECO:0007669"/>
    <property type="project" value="UniProtKB-KW"/>
</dbReference>
<accession>A0A160IRN3</accession>
<keyword evidence="3" id="KW-1185">Reference proteome</keyword>
<dbReference type="InterPro" id="IPR058121">
    <property type="entry name" value="WalJ/YycJ"/>
</dbReference>
<evidence type="ECO:0000259" key="1">
    <source>
        <dbReference type="SMART" id="SM00849"/>
    </source>
</evidence>
<feature type="domain" description="Metallo-beta-lactamase" evidence="1">
    <location>
        <begin position="13"/>
        <end position="192"/>
    </location>
</feature>
<keyword evidence="2" id="KW-0378">Hydrolase</keyword>
<dbReference type="PANTHER" id="PTHR47619:SF1">
    <property type="entry name" value="EXODEOXYRIBONUCLEASE WALJ"/>
    <property type="match status" value="1"/>
</dbReference>
<dbReference type="KEGG" id="fpn:ABE65_021140"/>
<dbReference type="InterPro" id="IPR052533">
    <property type="entry name" value="WalJ/YycJ-like"/>
</dbReference>
<dbReference type="AlphaFoldDB" id="A0A160IRN3"/>
<sequence length="265" mass="29366">MSLKFSVLASGSSGNAVYVETEQTRLLVDAGLSAKQIQILFEKAACGEVADIDGILVTHEHSDHIKGLGVLARKFKLPIYANKNTWNAMNGLIGEVATEQKFEFEMESVKTFNDLEVESFGVSHDAAEPMFYVFHHNGRKLALMTDTGYVSDRMKGIIRDSHSLVIESNHDINMLMMGRYPWNIKRRILGDHGHISNEDCGHALADVIGDGTKHIYLAHLSKDNNMKDIARLAVEQTLKTYDISAGDQVILHDTDASQPTKLALV</sequence>
<evidence type="ECO:0000313" key="3">
    <source>
        <dbReference type="Proteomes" id="UP000076623"/>
    </source>
</evidence>
<dbReference type="Gene3D" id="3.60.15.10">
    <property type="entry name" value="Ribonuclease Z/Hydroxyacylglutathione hydrolase-like"/>
    <property type="match status" value="1"/>
</dbReference>
<protein>
    <submittedName>
        <fullName evidence="2">Metallohydrolase</fullName>
    </submittedName>
</protein>
<dbReference type="InterPro" id="IPR036866">
    <property type="entry name" value="RibonucZ/Hydroxyglut_hydro"/>
</dbReference>
<evidence type="ECO:0000313" key="2">
    <source>
        <dbReference type="EMBL" id="ANC79174.1"/>
    </source>
</evidence>
<reference evidence="2 3" key="1">
    <citation type="submission" date="2016-04" db="EMBL/GenBank/DDBJ databases">
        <title>Complete genome sequence of Fictibacillus phosphorivorans G25-29, a strain toxic to nematodes.</title>
        <authorList>
            <person name="Zheng Z."/>
        </authorList>
    </citation>
    <scope>NUCLEOTIDE SEQUENCE [LARGE SCALE GENOMIC DNA]</scope>
    <source>
        <strain evidence="2 3">G25-29</strain>
    </source>
</reference>
<dbReference type="EMBL" id="CP015378">
    <property type="protein sequence ID" value="ANC79174.1"/>
    <property type="molecule type" value="Genomic_DNA"/>
</dbReference>
<dbReference type="SMART" id="SM00849">
    <property type="entry name" value="Lactamase_B"/>
    <property type="match status" value="1"/>
</dbReference>
<dbReference type="RefSeq" id="WP_066399499.1">
    <property type="nucleotide sequence ID" value="NZ_CP015378.1"/>
</dbReference>
<dbReference type="Proteomes" id="UP000076623">
    <property type="component" value="Chromosome"/>
</dbReference>
<organism evidence="2 3">
    <name type="scientific">Fictibacillus phosphorivorans</name>
    <dbReference type="NCBI Taxonomy" id="1221500"/>
    <lineage>
        <taxon>Bacteria</taxon>
        <taxon>Bacillati</taxon>
        <taxon>Bacillota</taxon>
        <taxon>Bacilli</taxon>
        <taxon>Bacillales</taxon>
        <taxon>Fictibacillaceae</taxon>
        <taxon>Fictibacillus</taxon>
    </lineage>
</organism>
<dbReference type="CDD" id="cd07733">
    <property type="entry name" value="YycJ-like_MBL-fold"/>
    <property type="match status" value="1"/>
</dbReference>
<dbReference type="PANTHER" id="PTHR47619">
    <property type="entry name" value="METALLO-HYDROLASE YYCJ-RELATED"/>
    <property type="match status" value="1"/>
</dbReference>
<dbReference type="Pfam" id="PF12706">
    <property type="entry name" value="Lactamase_B_2"/>
    <property type="match status" value="1"/>
</dbReference>
<dbReference type="InterPro" id="IPR001279">
    <property type="entry name" value="Metallo-B-lactamas"/>
</dbReference>
<gene>
    <name evidence="2" type="ORF">ABE65_021140</name>
</gene>
<dbReference type="SUPFAM" id="SSF56281">
    <property type="entry name" value="Metallo-hydrolase/oxidoreductase"/>
    <property type="match status" value="1"/>
</dbReference>